<dbReference type="PANTHER" id="PTHR30055">
    <property type="entry name" value="HTH-TYPE TRANSCRIPTIONAL REGULATOR RUTR"/>
    <property type="match status" value="1"/>
</dbReference>
<dbReference type="PANTHER" id="PTHR30055:SF234">
    <property type="entry name" value="HTH-TYPE TRANSCRIPTIONAL REGULATOR BETI"/>
    <property type="match status" value="1"/>
</dbReference>
<sequence length="225" mass="25126">MVASKEPRAETTRRAILDSAADEFSRRGYSRVNISDIVAGAQVSKGALHFHFPSKLELAEAVIDEKRRLFREAVAETFTRRLSGLESVMDIFFATGRRFVENRMVQAGVRLTVEIGRDTDVLRDSQAEWTGVLGGLIERATVEGDVRGDHTPDGLSRILTSIMFGLGDYADPRDPARFLLDIQHAWELVLPGVVPADKLPYFVHLVQRRGRHEIRELTSSPVAIS</sequence>
<evidence type="ECO:0000256" key="4">
    <source>
        <dbReference type="PROSITE-ProRule" id="PRU00335"/>
    </source>
</evidence>
<feature type="DNA-binding region" description="H-T-H motif" evidence="4">
    <location>
        <begin position="33"/>
        <end position="52"/>
    </location>
</feature>
<name>A0A9X4RED0_9ACTN</name>
<dbReference type="Proteomes" id="UP001152755">
    <property type="component" value="Unassembled WGS sequence"/>
</dbReference>
<keyword evidence="2 4" id="KW-0238">DNA-binding</keyword>
<evidence type="ECO:0000256" key="1">
    <source>
        <dbReference type="ARBA" id="ARBA00023015"/>
    </source>
</evidence>
<evidence type="ECO:0000313" key="7">
    <source>
        <dbReference type="Proteomes" id="UP001152755"/>
    </source>
</evidence>
<protein>
    <submittedName>
        <fullName evidence="6">TetR/AcrR family transcriptional regulator</fullName>
    </submittedName>
</protein>
<dbReference type="SUPFAM" id="SSF46689">
    <property type="entry name" value="Homeodomain-like"/>
    <property type="match status" value="1"/>
</dbReference>
<evidence type="ECO:0000256" key="2">
    <source>
        <dbReference type="ARBA" id="ARBA00023125"/>
    </source>
</evidence>
<organism evidence="6 7">
    <name type="scientific">Speluncibacter jeojiensis</name>
    <dbReference type="NCBI Taxonomy" id="2710754"/>
    <lineage>
        <taxon>Bacteria</taxon>
        <taxon>Bacillati</taxon>
        <taxon>Actinomycetota</taxon>
        <taxon>Actinomycetes</taxon>
        <taxon>Mycobacteriales</taxon>
        <taxon>Speluncibacteraceae</taxon>
        <taxon>Speluncibacter</taxon>
    </lineage>
</organism>
<dbReference type="GO" id="GO:0003700">
    <property type="term" value="F:DNA-binding transcription factor activity"/>
    <property type="evidence" value="ECO:0007669"/>
    <property type="project" value="TreeGrafter"/>
</dbReference>
<dbReference type="PROSITE" id="PS50977">
    <property type="entry name" value="HTH_TETR_2"/>
    <property type="match status" value="1"/>
</dbReference>
<dbReference type="Gene3D" id="1.10.357.10">
    <property type="entry name" value="Tetracycline Repressor, domain 2"/>
    <property type="match status" value="1"/>
</dbReference>
<feature type="domain" description="HTH tetR-type" evidence="5">
    <location>
        <begin position="10"/>
        <end position="70"/>
    </location>
</feature>
<dbReference type="EMBL" id="JANRHA010000009">
    <property type="protein sequence ID" value="MDG3015785.1"/>
    <property type="molecule type" value="Genomic_DNA"/>
</dbReference>
<dbReference type="GO" id="GO:0000976">
    <property type="term" value="F:transcription cis-regulatory region binding"/>
    <property type="evidence" value="ECO:0007669"/>
    <property type="project" value="TreeGrafter"/>
</dbReference>
<dbReference type="NCBIfam" id="NF041196">
    <property type="entry name" value="ScbR_bind_reg"/>
    <property type="match status" value="1"/>
</dbReference>
<keyword evidence="3" id="KW-0804">Transcription</keyword>
<dbReference type="Pfam" id="PF00440">
    <property type="entry name" value="TetR_N"/>
    <property type="match status" value="1"/>
</dbReference>
<proteinExistence type="predicted"/>
<gene>
    <name evidence="6" type="ORF">NVS88_14580</name>
</gene>
<evidence type="ECO:0000256" key="3">
    <source>
        <dbReference type="ARBA" id="ARBA00023163"/>
    </source>
</evidence>
<comment type="caution">
    <text evidence="6">The sequence shown here is derived from an EMBL/GenBank/DDBJ whole genome shotgun (WGS) entry which is preliminary data.</text>
</comment>
<dbReference type="AlphaFoldDB" id="A0A9X4RED0"/>
<dbReference type="InterPro" id="IPR047923">
    <property type="entry name" value="ArpA-like"/>
</dbReference>
<evidence type="ECO:0000313" key="6">
    <source>
        <dbReference type="EMBL" id="MDG3015785.1"/>
    </source>
</evidence>
<dbReference type="RefSeq" id="WP_277831853.1">
    <property type="nucleotide sequence ID" value="NZ_JAAIVF010000002.1"/>
</dbReference>
<evidence type="ECO:0000259" key="5">
    <source>
        <dbReference type="PROSITE" id="PS50977"/>
    </source>
</evidence>
<dbReference type="InterPro" id="IPR036271">
    <property type="entry name" value="Tet_transcr_reg_TetR-rel_C_sf"/>
</dbReference>
<dbReference type="InterPro" id="IPR001647">
    <property type="entry name" value="HTH_TetR"/>
</dbReference>
<dbReference type="PRINTS" id="PR00455">
    <property type="entry name" value="HTHTETR"/>
</dbReference>
<accession>A0A9X4RED0</accession>
<dbReference type="InterPro" id="IPR009057">
    <property type="entry name" value="Homeodomain-like_sf"/>
</dbReference>
<reference evidence="6" key="1">
    <citation type="submission" date="2022-08" db="EMBL/GenBank/DDBJ databases">
        <title>Genome analysis of Corynebacteriales strain.</title>
        <authorList>
            <person name="Lee S.D."/>
        </authorList>
    </citation>
    <scope>NUCLEOTIDE SEQUENCE</scope>
    <source>
        <strain evidence="6">D3-21</strain>
    </source>
</reference>
<keyword evidence="7" id="KW-1185">Reference proteome</keyword>
<dbReference type="InterPro" id="IPR050109">
    <property type="entry name" value="HTH-type_TetR-like_transc_reg"/>
</dbReference>
<dbReference type="SUPFAM" id="SSF48498">
    <property type="entry name" value="Tetracyclin repressor-like, C-terminal domain"/>
    <property type="match status" value="1"/>
</dbReference>
<keyword evidence="1" id="KW-0805">Transcription regulation</keyword>